<evidence type="ECO:0000313" key="1">
    <source>
        <dbReference type="EMBL" id="SAM63098.1"/>
    </source>
</evidence>
<protein>
    <submittedName>
        <fullName evidence="1">Uncharacterized protein</fullName>
    </submittedName>
</protein>
<gene>
    <name evidence="1" type="ORF">UBRO_21036</name>
</gene>
<reference evidence="2" key="1">
    <citation type="submission" date="2016-04" db="EMBL/GenBank/DDBJ databases">
        <authorList>
            <person name="Guldener U."/>
            <person name="Guldener U."/>
        </authorList>
    </citation>
    <scope>NUCLEOTIDE SEQUENCE [LARGE SCALE GENOMIC DNA]</scope>
    <source>
        <strain evidence="2">UB2112</strain>
    </source>
</reference>
<dbReference type="Proteomes" id="UP000179920">
    <property type="component" value="Chromosome I"/>
</dbReference>
<sequence length="210" mass="22927">MALPLLQACIPTTQPLWVHVGALSRACSSSPPLSGASPPACAELIPGSFATASSVLALETWFGCLEQQLDSQLGPASDLADRTLSASLESSDTHTSAFVKTIPTITTLAQIWLVYITIRVHATGNLTLNEALLMYLEHLIECDHLYQWRAITEYHLAVCRQQFGTGTIQEWSSYDPQLSSWVLYPHLKTSTFSSHGELSTSSRQQPSLPL</sequence>
<dbReference type="AlphaFoldDB" id="A0A1K0GWD1"/>
<name>A0A1K0GWD1_9BASI</name>
<organism evidence="1 2">
    <name type="scientific">Ustilago bromivora</name>
    <dbReference type="NCBI Taxonomy" id="307758"/>
    <lineage>
        <taxon>Eukaryota</taxon>
        <taxon>Fungi</taxon>
        <taxon>Dikarya</taxon>
        <taxon>Basidiomycota</taxon>
        <taxon>Ustilaginomycotina</taxon>
        <taxon>Ustilaginomycetes</taxon>
        <taxon>Ustilaginales</taxon>
        <taxon>Ustilaginaceae</taxon>
        <taxon>Ustilago</taxon>
    </lineage>
</organism>
<proteinExistence type="predicted"/>
<accession>A0A1K0GWD1</accession>
<dbReference type="EMBL" id="LT558117">
    <property type="protein sequence ID" value="SAM63098.1"/>
    <property type="molecule type" value="Genomic_DNA"/>
</dbReference>
<evidence type="ECO:0000313" key="2">
    <source>
        <dbReference type="Proteomes" id="UP000179920"/>
    </source>
</evidence>